<feature type="domain" description="Fe2OG dioxygenase" evidence="6">
    <location>
        <begin position="201"/>
        <end position="303"/>
    </location>
</feature>
<dbReference type="SUPFAM" id="SSF51197">
    <property type="entry name" value="Clavaminate synthase-like"/>
    <property type="match status" value="1"/>
</dbReference>
<keyword evidence="4 5" id="KW-0408">Iron</keyword>
<dbReference type="EMBL" id="BQKI01000002">
    <property type="protein sequence ID" value="GJM87621.1"/>
    <property type="molecule type" value="Genomic_DNA"/>
</dbReference>
<name>A0AAV5BN19_ELECO</name>
<protein>
    <recommendedName>
        <fullName evidence="6">Fe2OG dioxygenase domain-containing protein</fullName>
    </recommendedName>
</protein>
<evidence type="ECO:0000256" key="2">
    <source>
        <dbReference type="ARBA" id="ARBA00022723"/>
    </source>
</evidence>
<keyword evidence="3 5" id="KW-0560">Oxidoreductase</keyword>
<evidence type="ECO:0000313" key="8">
    <source>
        <dbReference type="Proteomes" id="UP001054889"/>
    </source>
</evidence>
<dbReference type="InterPro" id="IPR005123">
    <property type="entry name" value="Oxoglu/Fe-dep_dioxygenase_dom"/>
</dbReference>
<dbReference type="InterPro" id="IPR044861">
    <property type="entry name" value="IPNS-like_FE2OG_OXY"/>
</dbReference>
<dbReference type="Gene3D" id="2.60.120.330">
    <property type="entry name" value="B-lactam Antibiotic, Isopenicillin N Synthase, Chain"/>
    <property type="match status" value="1"/>
</dbReference>
<accession>A0AAV5BN19</accession>
<keyword evidence="2 5" id="KW-0479">Metal-binding</keyword>
<dbReference type="InterPro" id="IPR027443">
    <property type="entry name" value="IPNS-like_sf"/>
</dbReference>
<evidence type="ECO:0000259" key="6">
    <source>
        <dbReference type="PROSITE" id="PS51471"/>
    </source>
</evidence>
<dbReference type="InterPro" id="IPR050295">
    <property type="entry name" value="Plant_2OG-oxidoreductases"/>
</dbReference>
<dbReference type="Pfam" id="PF03171">
    <property type="entry name" value="2OG-FeII_Oxy"/>
    <property type="match status" value="1"/>
</dbReference>
<evidence type="ECO:0000256" key="3">
    <source>
        <dbReference type="ARBA" id="ARBA00023002"/>
    </source>
</evidence>
<reference evidence="7" key="1">
    <citation type="journal article" date="2018" name="DNA Res.">
        <title>Multiple hybrid de novo genome assembly of finger millet, an orphan allotetraploid crop.</title>
        <authorList>
            <person name="Hatakeyama M."/>
            <person name="Aluri S."/>
            <person name="Balachadran M.T."/>
            <person name="Sivarajan S.R."/>
            <person name="Patrignani A."/>
            <person name="Gruter S."/>
            <person name="Poveda L."/>
            <person name="Shimizu-Inatsugi R."/>
            <person name="Baeten J."/>
            <person name="Francoijs K.J."/>
            <person name="Nataraja K.N."/>
            <person name="Reddy Y.A.N."/>
            <person name="Phadnis S."/>
            <person name="Ravikumar R.L."/>
            <person name="Schlapbach R."/>
            <person name="Sreeman S.M."/>
            <person name="Shimizu K.K."/>
        </authorList>
    </citation>
    <scope>NUCLEOTIDE SEQUENCE</scope>
</reference>
<reference evidence="7" key="2">
    <citation type="submission" date="2021-12" db="EMBL/GenBank/DDBJ databases">
        <title>Resequencing data analysis of finger millet.</title>
        <authorList>
            <person name="Hatakeyama M."/>
            <person name="Aluri S."/>
            <person name="Balachadran M.T."/>
            <person name="Sivarajan S.R."/>
            <person name="Poveda L."/>
            <person name="Shimizu-Inatsugi R."/>
            <person name="Schlapbach R."/>
            <person name="Sreeman S.M."/>
            <person name="Shimizu K.K."/>
        </authorList>
    </citation>
    <scope>NUCLEOTIDE SEQUENCE</scope>
</reference>
<comment type="caution">
    <text evidence="7">The sequence shown here is derived from an EMBL/GenBank/DDBJ whole genome shotgun (WGS) entry which is preliminary data.</text>
</comment>
<dbReference type="GO" id="GO:0016491">
    <property type="term" value="F:oxidoreductase activity"/>
    <property type="evidence" value="ECO:0007669"/>
    <property type="project" value="UniProtKB-KW"/>
</dbReference>
<organism evidence="7 8">
    <name type="scientific">Eleusine coracana subsp. coracana</name>
    <dbReference type="NCBI Taxonomy" id="191504"/>
    <lineage>
        <taxon>Eukaryota</taxon>
        <taxon>Viridiplantae</taxon>
        <taxon>Streptophyta</taxon>
        <taxon>Embryophyta</taxon>
        <taxon>Tracheophyta</taxon>
        <taxon>Spermatophyta</taxon>
        <taxon>Magnoliopsida</taxon>
        <taxon>Liliopsida</taxon>
        <taxon>Poales</taxon>
        <taxon>Poaceae</taxon>
        <taxon>PACMAD clade</taxon>
        <taxon>Chloridoideae</taxon>
        <taxon>Cynodonteae</taxon>
        <taxon>Eleusininae</taxon>
        <taxon>Eleusine</taxon>
    </lineage>
</organism>
<dbReference type="Pfam" id="PF14226">
    <property type="entry name" value="DIOX_N"/>
    <property type="match status" value="1"/>
</dbReference>
<dbReference type="FunFam" id="2.60.120.330:FF:000079">
    <property type="entry name" value="Protein SRG1"/>
    <property type="match status" value="1"/>
</dbReference>
<keyword evidence="8" id="KW-1185">Reference proteome</keyword>
<evidence type="ECO:0000313" key="7">
    <source>
        <dbReference type="EMBL" id="GJM87621.1"/>
    </source>
</evidence>
<comment type="similarity">
    <text evidence="1 5">Belongs to the iron/ascorbate-dependent oxidoreductase family.</text>
</comment>
<evidence type="ECO:0000256" key="5">
    <source>
        <dbReference type="RuleBase" id="RU003682"/>
    </source>
</evidence>
<dbReference type="Proteomes" id="UP001054889">
    <property type="component" value="Unassembled WGS sequence"/>
</dbReference>
<dbReference type="GO" id="GO:0046872">
    <property type="term" value="F:metal ion binding"/>
    <property type="evidence" value="ECO:0007669"/>
    <property type="project" value="UniProtKB-KW"/>
</dbReference>
<evidence type="ECO:0000256" key="4">
    <source>
        <dbReference type="ARBA" id="ARBA00023004"/>
    </source>
</evidence>
<gene>
    <name evidence="7" type="primary">ga03593</name>
    <name evidence="7" type="ORF">PR202_ga03593</name>
</gene>
<dbReference type="InterPro" id="IPR026992">
    <property type="entry name" value="DIOX_N"/>
</dbReference>
<sequence length="357" mass="40088">MMQLATTIPVRNVQALAASAPGELTAEALNQYIRPDMDHDSVLPEDSAEVPVVDLSRLLSNESVKEEASKLKFACEEWGFVQVVNHGVPEDIIVNIKRDIQEFFQLPLDVKNAYAQRPGDLQGYGQAYVVSNHQKLDWADMFAIMTQPPEARDMKYWPTQPGTFRKSIQEYSSEVGKLAHSIVKFIGNTLNIDPGLWTDKYAVQALRMNYYPPCNSMAEKVLGFSPHSDASLLTILLQINSVDGLQIRRHGAWIPVKSRADALLVNVGDFLEIMSNGRYKSIEHRVIINPRRERLSVSAFHIPKFDGVVSPIVSTDADEKVLYKTLTVEEYVKHQLSNKLDGKKALDHAKAFQVQGK</sequence>
<dbReference type="PROSITE" id="PS51471">
    <property type="entry name" value="FE2OG_OXY"/>
    <property type="match status" value="1"/>
</dbReference>
<proteinExistence type="inferred from homology"/>
<dbReference type="AlphaFoldDB" id="A0AAV5BN19"/>
<evidence type="ECO:0000256" key="1">
    <source>
        <dbReference type="ARBA" id="ARBA00008056"/>
    </source>
</evidence>
<dbReference type="PANTHER" id="PTHR47991">
    <property type="entry name" value="OXOGLUTARATE/IRON-DEPENDENT DIOXYGENASE"/>
    <property type="match status" value="1"/>
</dbReference>